<evidence type="ECO:0000313" key="4">
    <source>
        <dbReference type="Proteomes" id="UP000482487"/>
    </source>
</evidence>
<protein>
    <submittedName>
        <fullName evidence="3">Uncharacterized protein</fullName>
    </submittedName>
</protein>
<keyword evidence="4" id="KW-1185">Reference proteome</keyword>
<keyword evidence="2" id="KW-0472">Membrane</keyword>
<reference evidence="3 4" key="1">
    <citation type="submission" date="2020-01" db="EMBL/GenBank/DDBJ databases">
        <title>Genome sequence of Desulfovibrio aerotolerans DSM 16695(T).</title>
        <authorList>
            <person name="Karnachuk O."/>
            <person name="Avakyan M."/>
            <person name="Mardanov A."/>
            <person name="Kadnikov V."/>
            <person name="Ravin N."/>
        </authorList>
    </citation>
    <scope>NUCLEOTIDE SEQUENCE [LARGE SCALE GENOMIC DNA]</scope>
    <source>
        <strain evidence="3 4">DSM 16695</strain>
    </source>
</reference>
<sequence>MILIDQRGHSVKYFVLQALIYAYGVLGLGFHSPSGTQPGIVQWFEEFWAAGGNREAGQGNSVRSSSGYQNPKNGRVATLDLTAKSRNRTKAKL</sequence>
<accession>A0A7C9MMQ6</accession>
<feature type="region of interest" description="Disordered" evidence="1">
    <location>
        <begin position="54"/>
        <end position="93"/>
    </location>
</feature>
<feature type="transmembrane region" description="Helical" evidence="2">
    <location>
        <begin position="12"/>
        <end position="30"/>
    </location>
</feature>
<evidence type="ECO:0000256" key="1">
    <source>
        <dbReference type="SAM" id="MobiDB-lite"/>
    </source>
</evidence>
<gene>
    <name evidence="3" type="ORF">GTA51_16995</name>
</gene>
<evidence type="ECO:0000313" key="3">
    <source>
        <dbReference type="EMBL" id="MYL84813.1"/>
    </source>
</evidence>
<dbReference type="Proteomes" id="UP000482487">
    <property type="component" value="Unassembled WGS sequence"/>
</dbReference>
<comment type="caution">
    <text evidence="3">The sequence shown here is derived from an EMBL/GenBank/DDBJ whole genome shotgun (WGS) entry which is preliminary data.</text>
</comment>
<dbReference type="RefSeq" id="WP_160963181.1">
    <property type="nucleotide sequence ID" value="NZ_WVUD01000043.1"/>
</dbReference>
<proteinExistence type="predicted"/>
<organism evidence="3 4">
    <name type="scientific">Solidesulfovibrio aerotolerans</name>
    <dbReference type="NCBI Taxonomy" id="295255"/>
    <lineage>
        <taxon>Bacteria</taxon>
        <taxon>Pseudomonadati</taxon>
        <taxon>Thermodesulfobacteriota</taxon>
        <taxon>Desulfovibrionia</taxon>
        <taxon>Desulfovibrionales</taxon>
        <taxon>Desulfovibrionaceae</taxon>
        <taxon>Solidesulfovibrio</taxon>
    </lineage>
</organism>
<evidence type="ECO:0000256" key="2">
    <source>
        <dbReference type="SAM" id="Phobius"/>
    </source>
</evidence>
<name>A0A7C9MMQ6_9BACT</name>
<dbReference type="EMBL" id="WVUD01000043">
    <property type="protein sequence ID" value="MYL84813.1"/>
    <property type="molecule type" value="Genomic_DNA"/>
</dbReference>
<keyword evidence="2" id="KW-0812">Transmembrane</keyword>
<feature type="compositionally biased region" description="Polar residues" evidence="1">
    <location>
        <begin position="58"/>
        <end position="72"/>
    </location>
</feature>
<dbReference type="AlphaFoldDB" id="A0A7C9MMQ6"/>
<keyword evidence="2" id="KW-1133">Transmembrane helix</keyword>